<reference evidence="1" key="1">
    <citation type="submission" date="2022-06" db="EMBL/GenBank/DDBJ databases">
        <authorList>
            <person name="Goudenege D."/>
            <person name="Le Roux F."/>
        </authorList>
    </citation>
    <scope>NUCLEOTIDE SEQUENCE</scope>
    <source>
        <strain evidence="1">12-063</strain>
    </source>
</reference>
<comment type="caution">
    <text evidence="1">The sequence shown here is derived from an EMBL/GenBank/DDBJ whole genome shotgun (WGS) entry which is preliminary data.</text>
</comment>
<name>A0ABN8TNP0_9VIBR</name>
<accession>A0ABN8TNP0</accession>
<keyword evidence="2" id="KW-1185">Reference proteome</keyword>
<dbReference type="Proteomes" id="UP001152658">
    <property type="component" value="Unassembled WGS sequence"/>
</dbReference>
<gene>
    <name evidence="1" type="ORF">VAE063_900016</name>
</gene>
<proteinExistence type="predicted"/>
<organism evidence="1 2">
    <name type="scientific">Vibrio aestuarianus</name>
    <dbReference type="NCBI Taxonomy" id="28171"/>
    <lineage>
        <taxon>Bacteria</taxon>
        <taxon>Pseudomonadati</taxon>
        <taxon>Pseudomonadota</taxon>
        <taxon>Gammaproteobacteria</taxon>
        <taxon>Vibrionales</taxon>
        <taxon>Vibrionaceae</taxon>
        <taxon>Vibrio</taxon>
    </lineage>
</organism>
<sequence length="38" mass="4471">MLNLANIDHDSDFKLQSINPMNKLQVWKPINKCAQCIW</sequence>
<evidence type="ECO:0000313" key="2">
    <source>
        <dbReference type="Proteomes" id="UP001152658"/>
    </source>
</evidence>
<evidence type="ECO:0000313" key="1">
    <source>
        <dbReference type="EMBL" id="CAH8213823.1"/>
    </source>
</evidence>
<protein>
    <submittedName>
        <fullName evidence="1">Uncharacterized protein</fullName>
    </submittedName>
</protein>
<dbReference type="EMBL" id="CALYLK010000131">
    <property type="protein sequence ID" value="CAH8213823.1"/>
    <property type="molecule type" value="Genomic_DNA"/>
</dbReference>